<keyword evidence="3" id="KW-0548">Nucleotidyltransferase</keyword>
<dbReference type="InterPro" id="IPR027421">
    <property type="entry name" value="DNA_pol_lamdba_lyase_dom_sf"/>
</dbReference>
<evidence type="ECO:0000313" key="6">
    <source>
        <dbReference type="EMBL" id="ADO67492.1"/>
    </source>
</evidence>
<dbReference type="InterPro" id="IPR028207">
    <property type="entry name" value="DNA_pol_B_palm_palm"/>
</dbReference>
<organismHost>
    <name type="scientific">Cafeteria roenbergensis</name>
    <name type="common">Marine flagellate</name>
    <dbReference type="NCBI Taxonomy" id="33653"/>
</organismHost>
<dbReference type="SUPFAM" id="SSF47802">
    <property type="entry name" value="DNA polymerase beta, N-terminal domain-like"/>
    <property type="match status" value="1"/>
</dbReference>
<dbReference type="Gene3D" id="3.30.460.10">
    <property type="entry name" value="Beta Polymerase, domain 2"/>
    <property type="match status" value="1"/>
</dbReference>
<dbReference type="GO" id="GO:0003677">
    <property type="term" value="F:DNA binding"/>
    <property type="evidence" value="ECO:0007669"/>
    <property type="project" value="InterPro"/>
</dbReference>
<feature type="domain" description="DNA-directed DNA polymerase X" evidence="5">
    <location>
        <begin position="24"/>
        <end position="350"/>
    </location>
</feature>
<gene>
    <name evidence="6" type="ORF">crov458</name>
</gene>
<dbReference type="PRINTS" id="PR00869">
    <property type="entry name" value="DNAPOLX"/>
</dbReference>
<name>E3T5M9_CROVB</name>
<dbReference type="Gene3D" id="1.10.150.110">
    <property type="entry name" value="DNA polymerase beta, N-terminal domain-like"/>
    <property type="match status" value="1"/>
</dbReference>
<evidence type="ECO:0000313" key="7">
    <source>
        <dbReference type="Proteomes" id="UP000029781"/>
    </source>
</evidence>
<dbReference type="PANTHER" id="PTHR11276">
    <property type="entry name" value="DNA POLYMERASE TYPE-X FAMILY MEMBER"/>
    <property type="match status" value="1"/>
</dbReference>
<accession>E3T5M9</accession>
<dbReference type="Pfam" id="PF14792">
    <property type="entry name" value="DNA_pol_B_palm"/>
    <property type="match status" value="1"/>
</dbReference>
<evidence type="ECO:0000256" key="2">
    <source>
        <dbReference type="ARBA" id="ARBA00022679"/>
    </source>
</evidence>
<evidence type="ECO:0000256" key="1">
    <source>
        <dbReference type="ARBA" id="ARBA00022634"/>
    </source>
</evidence>
<keyword evidence="4" id="KW-0235">DNA replication</keyword>
<dbReference type="InterPro" id="IPR002054">
    <property type="entry name" value="DNA-dir_DNA_pol_X"/>
</dbReference>
<dbReference type="InterPro" id="IPR018944">
    <property type="entry name" value="DNA_pol_lambd_fingers_domain"/>
</dbReference>
<evidence type="ECO:0000256" key="3">
    <source>
        <dbReference type="ARBA" id="ARBA00022695"/>
    </source>
</evidence>
<dbReference type="Gene3D" id="3.30.210.10">
    <property type="entry name" value="DNA polymerase, thumb domain"/>
    <property type="match status" value="1"/>
</dbReference>
<dbReference type="SMART" id="SM00483">
    <property type="entry name" value="POLXc"/>
    <property type="match status" value="1"/>
</dbReference>
<dbReference type="InterPro" id="IPR022312">
    <property type="entry name" value="DNA_pol_X"/>
</dbReference>
<evidence type="ECO:0000256" key="4">
    <source>
        <dbReference type="ARBA" id="ARBA00022705"/>
    </source>
</evidence>
<dbReference type="Pfam" id="PF14791">
    <property type="entry name" value="DNA_pol_B_thumb"/>
    <property type="match status" value="1"/>
</dbReference>
<dbReference type="InterPro" id="IPR037160">
    <property type="entry name" value="DNA_Pol_thumb_sf"/>
</dbReference>
<dbReference type="InterPro" id="IPR043519">
    <property type="entry name" value="NT_sf"/>
</dbReference>
<dbReference type="EMBL" id="GU244497">
    <property type="protein sequence ID" value="ADO67492.1"/>
    <property type="molecule type" value="Genomic_DNA"/>
</dbReference>
<dbReference type="GeneID" id="9887861"/>
<dbReference type="PANTHER" id="PTHR11276:SF28">
    <property type="entry name" value="DNA POLYMERASE LAMBDA"/>
    <property type="match status" value="1"/>
</dbReference>
<dbReference type="SUPFAM" id="SSF81585">
    <property type="entry name" value="PsbU/PolX domain-like"/>
    <property type="match status" value="1"/>
</dbReference>
<dbReference type="Pfam" id="PF10391">
    <property type="entry name" value="DNA_pol_lambd_f"/>
    <property type="match status" value="1"/>
</dbReference>
<dbReference type="Proteomes" id="UP000029781">
    <property type="component" value="Segment"/>
</dbReference>
<protein>
    <submittedName>
        <fullName evidence="6">Putative family X DNA polymerase</fullName>
    </submittedName>
</protein>
<dbReference type="KEGG" id="vg:9887861"/>
<dbReference type="GO" id="GO:0006303">
    <property type="term" value="P:double-strand break repair via nonhomologous end joining"/>
    <property type="evidence" value="ECO:0007669"/>
    <property type="project" value="TreeGrafter"/>
</dbReference>
<dbReference type="CDD" id="cd00141">
    <property type="entry name" value="NT_POLXc"/>
    <property type="match status" value="1"/>
</dbReference>
<proteinExistence type="predicted"/>
<keyword evidence="1" id="KW-0237">DNA synthesis</keyword>
<sequence>MNSNVISQFEKLVSKNQQDLDNAIKNKLTDEQRKQSFKLRTNKRVLSIIKKYPEELTINNYKELGDLNGIGKGTITKLQNIFEKGYIDELKGYTAPKNNKEDIIKNLEEVINIGRSTAKELVESGVKSVDDLKKKVNTKKIEVNSKILLGLKYYQKIQERIPRNHITEINEFIKNRINFLNKKEKLTAENKYIFKICGSYRRNKPTSGDIDILITQKNTSKTSKYLDEHLPKIIQMFKQPWKGNNFKPFLIDNLTDITPTKYMGFAQFKNNLPFRIDIRFVSYDSFYTALLYFTGSDEFNKVMRNIAKDKGYKLSEYGLFKIDSKNQVPIKSEEHVFKILNMDYLEPHLR</sequence>
<dbReference type="GO" id="GO:0003887">
    <property type="term" value="F:DNA-directed DNA polymerase activity"/>
    <property type="evidence" value="ECO:0007669"/>
    <property type="project" value="InterPro"/>
</dbReference>
<dbReference type="RefSeq" id="YP_003970091.1">
    <property type="nucleotide sequence ID" value="NC_014637.1"/>
</dbReference>
<dbReference type="Gene3D" id="1.10.150.20">
    <property type="entry name" value="5' to 3' exonuclease, C-terminal subdomain"/>
    <property type="match status" value="1"/>
</dbReference>
<keyword evidence="7" id="KW-1185">Reference proteome</keyword>
<dbReference type="InterPro" id="IPR002008">
    <property type="entry name" value="DNA_pol_X_beta-like"/>
</dbReference>
<organism evidence="6 7">
    <name type="scientific">Cafeteria roenbergensis virus (strain BV-PW1)</name>
    <name type="common">CroV</name>
    <dbReference type="NCBI Taxonomy" id="693272"/>
    <lineage>
        <taxon>Viruses</taxon>
        <taxon>Varidnaviria</taxon>
        <taxon>Bamfordvirae</taxon>
        <taxon>Nucleocytoviricota</taxon>
        <taxon>Megaviricetes</taxon>
        <taxon>Imitervirales</taxon>
        <taxon>Mimiviridae</taxon>
        <taxon>Aliimimivirinae</taxon>
        <taxon>Rheavirus</taxon>
        <taxon>Rheavirus sinusmexicani</taxon>
    </lineage>
</organism>
<evidence type="ECO:0000259" key="5">
    <source>
        <dbReference type="SMART" id="SM00483"/>
    </source>
</evidence>
<dbReference type="SUPFAM" id="SSF81301">
    <property type="entry name" value="Nucleotidyltransferase"/>
    <property type="match status" value="1"/>
</dbReference>
<dbReference type="PRINTS" id="PR00870">
    <property type="entry name" value="DNAPOLXBETA"/>
</dbReference>
<keyword evidence="2" id="KW-0808">Transferase</keyword>
<dbReference type="FunFam" id="3.30.210.10:FF:000002">
    <property type="entry name" value="DNA polymerase"/>
    <property type="match status" value="1"/>
</dbReference>
<dbReference type="InterPro" id="IPR029398">
    <property type="entry name" value="PolB_thumb"/>
</dbReference>
<dbReference type="OrthoDB" id="7038at10239"/>
<reference evidence="6 7" key="1">
    <citation type="journal article" date="2010" name="Proc. Natl. Acad. Sci. U.S.A.">
        <title>Giant virus with a remarkable complement of genes infects marine zooplankton.</title>
        <authorList>
            <person name="Fischer M.G."/>
            <person name="Allen M.J."/>
            <person name="Wilson W.H."/>
            <person name="Suttle C.A."/>
        </authorList>
    </citation>
    <scope>NUCLEOTIDE SEQUENCE [LARGE SCALE GENOMIC DNA]</scope>
    <source>
        <strain evidence="6 7">BV-PW1</strain>
    </source>
</reference>